<dbReference type="RefSeq" id="XP_073763923.1">
    <property type="nucleotide sequence ID" value="XM_073907822.1"/>
</dbReference>
<reference evidence="2" key="1">
    <citation type="submission" date="2025-08" db="UniProtKB">
        <authorList>
            <consortium name="RefSeq"/>
        </authorList>
    </citation>
    <scope>IDENTIFICATION</scope>
    <source>
        <strain evidence="2">Tuebingen</strain>
        <tissue evidence="2">Fibroblasts and whole tissue</tissue>
    </source>
</reference>
<dbReference type="Proteomes" id="UP000000437">
    <property type="component" value="Chromosome 7"/>
</dbReference>
<evidence type="ECO:0000313" key="1">
    <source>
        <dbReference type="Proteomes" id="UP000000437"/>
    </source>
</evidence>
<evidence type="ECO:0000313" key="2">
    <source>
        <dbReference type="RefSeq" id="XP_073763923.1"/>
    </source>
</evidence>
<gene>
    <name evidence="2" type="primary">LOC141375231</name>
</gene>
<name>A0AC58G2H0_DANRE</name>
<keyword evidence="1" id="KW-1185">Reference proteome</keyword>
<protein>
    <submittedName>
        <fullName evidence="2">Macrophage mannose receptor 1-like isoform X1</fullName>
    </submittedName>
</protein>
<sequence length="360" mass="42155">MQVRTILKLRATHKITRGQKRREDHTEAAGLETMEHTLLPLLIFIGVCASPVFQQEVNVFYAVSTEMSFSEAQQYCRQTYTDMASFESMEDLRALDTDWVPLSGAWIGLKDASTQSLWHWAIADPEFYAAGETDYRNWDSFQPAIKLDCVVMTSSGYFKTMNCLDFYYFICYDETSMIKPYVLIDLLYTWREAQRYCRRYYTDLVSVRNRKEIEQIKKLIPLPPYAYIGLFRDTFLWSSNSTSSLRNWDLFQPDIIGDCVAMLDDKYWMTELCSKAKPFYCYHRELAKKRQIVKLELKFGVNVKVNDPIVNTAILSKIQQKLQDLGVENITSVEWRKADDGTVFQKSQNETIIQQERPKR</sequence>
<accession>A0AC58G2H0</accession>
<proteinExistence type="predicted"/>
<organism evidence="1 2">
    <name type="scientific">Danio rerio</name>
    <name type="common">Zebrafish</name>
    <name type="synonym">Brachydanio rerio</name>
    <dbReference type="NCBI Taxonomy" id="7955"/>
    <lineage>
        <taxon>Eukaryota</taxon>
        <taxon>Metazoa</taxon>
        <taxon>Chordata</taxon>
        <taxon>Craniata</taxon>
        <taxon>Vertebrata</taxon>
        <taxon>Euteleostomi</taxon>
        <taxon>Actinopterygii</taxon>
        <taxon>Neopterygii</taxon>
        <taxon>Teleostei</taxon>
        <taxon>Ostariophysi</taxon>
        <taxon>Cypriniformes</taxon>
        <taxon>Danionidae</taxon>
        <taxon>Danioninae</taxon>
        <taxon>Danio</taxon>
    </lineage>
</organism>